<feature type="domain" description="GIR1-like zinc ribbon" evidence="3">
    <location>
        <begin position="75"/>
        <end position="108"/>
    </location>
</feature>
<dbReference type="Proteomes" id="UP000053555">
    <property type="component" value="Unassembled WGS sequence"/>
</dbReference>
<gene>
    <name evidence="5" type="ORF">D0Y65_026309</name>
    <name evidence="4" type="ORF">glysoja_049423</name>
</gene>
<evidence type="ECO:0000313" key="6">
    <source>
        <dbReference type="Proteomes" id="UP000289340"/>
    </source>
</evidence>
<feature type="compositionally biased region" description="Low complexity" evidence="1">
    <location>
        <begin position="49"/>
        <end position="64"/>
    </location>
</feature>
<evidence type="ECO:0000313" key="5">
    <source>
        <dbReference type="EMBL" id="RZB86189.1"/>
    </source>
</evidence>
<dbReference type="InterPro" id="IPR055281">
    <property type="entry name" value="GIR1-2/SIED1"/>
</dbReference>
<feature type="compositionally biased region" description="Polar residues" evidence="1">
    <location>
        <begin position="31"/>
        <end position="48"/>
    </location>
</feature>
<evidence type="ECO:0000256" key="1">
    <source>
        <dbReference type="SAM" id="MobiDB-lite"/>
    </source>
</evidence>
<keyword evidence="2" id="KW-0472">Membrane</keyword>
<reference evidence="5 6" key="2">
    <citation type="submission" date="2018-09" db="EMBL/GenBank/DDBJ databases">
        <title>A high-quality reference genome of wild soybean provides a powerful tool to mine soybean genomes.</title>
        <authorList>
            <person name="Xie M."/>
            <person name="Chung C.Y.L."/>
            <person name="Li M.-W."/>
            <person name="Wong F.-L."/>
            <person name="Chan T.-F."/>
            <person name="Lam H.-M."/>
        </authorList>
    </citation>
    <scope>NUCLEOTIDE SEQUENCE [LARGE SCALE GENOMIC DNA]</scope>
    <source>
        <strain evidence="6">cv. W05</strain>
        <tissue evidence="5">Hypocotyl of etiolated seedlings</tissue>
    </source>
</reference>
<dbReference type="AlphaFoldDB" id="A0A0B2S326"/>
<reference evidence="4" key="1">
    <citation type="submission" date="2014-07" db="EMBL/GenBank/DDBJ databases">
        <title>Identification of a novel salt tolerance gene in wild soybean by whole-genome sequencing.</title>
        <authorList>
            <person name="Lam H.-M."/>
            <person name="Qi X."/>
            <person name="Li M.-W."/>
            <person name="Liu X."/>
            <person name="Xie M."/>
            <person name="Ni M."/>
            <person name="Xu X."/>
        </authorList>
    </citation>
    <scope>NUCLEOTIDE SEQUENCE [LARGE SCALE GENOMIC DNA]</scope>
    <source>
        <tissue evidence="4">Root</tissue>
    </source>
</reference>
<sequence>MSSRNESYPKLGLDLNLPPPTIVNHRLESPARSTTVLPTSPSNSCVSTELNQDDNNNNNSNNNLEYSNNSEAIFVVLVGCSYCLMYLMVNEGDLKCPKCKSTNLIHFLNFNNIP</sequence>
<protein>
    <recommendedName>
        <fullName evidence="3">GIR1-like zinc ribbon domain-containing protein</fullName>
    </recommendedName>
</protein>
<evidence type="ECO:0000313" key="4">
    <source>
        <dbReference type="EMBL" id="KHN38582.1"/>
    </source>
</evidence>
<accession>A0A0B2S326</accession>
<dbReference type="Proteomes" id="UP000289340">
    <property type="component" value="Chromosome 10"/>
</dbReference>
<keyword evidence="6" id="KW-1185">Reference proteome</keyword>
<feature type="region of interest" description="Disordered" evidence="1">
    <location>
        <begin position="27"/>
        <end position="64"/>
    </location>
</feature>
<dbReference type="EMBL" id="KN646678">
    <property type="protein sequence ID" value="KHN38582.1"/>
    <property type="molecule type" value="Genomic_DNA"/>
</dbReference>
<proteinExistence type="predicted"/>
<evidence type="ECO:0000256" key="2">
    <source>
        <dbReference type="SAM" id="Phobius"/>
    </source>
</evidence>
<organism evidence="4">
    <name type="scientific">Glycine soja</name>
    <name type="common">Wild soybean</name>
    <dbReference type="NCBI Taxonomy" id="3848"/>
    <lineage>
        <taxon>Eukaryota</taxon>
        <taxon>Viridiplantae</taxon>
        <taxon>Streptophyta</taxon>
        <taxon>Embryophyta</taxon>
        <taxon>Tracheophyta</taxon>
        <taxon>Spermatophyta</taxon>
        <taxon>Magnoliopsida</taxon>
        <taxon>eudicotyledons</taxon>
        <taxon>Gunneridae</taxon>
        <taxon>Pentapetalae</taxon>
        <taxon>rosids</taxon>
        <taxon>fabids</taxon>
        <taxon>Fabales</taxon>
        <taxon>Fabaceae</taxon>
        <taxon>Papilionoideae</taxon>
        <taxon>50 kb inversion clade</taxon>
        <taxon>NPAAA clade</taxon>
        <taxon>indigoferoid/millettioid clade</taxon>
        <taxon>Phaseoleae</taxon>
        <taxon>Glycine</taxon>
        <taxon>Glycine subgen. Soja</taxon>
    </lineage>
</organism>
<name>A0A0B2S326_GLYSO</name>
<evidence type="ECO:0000259" key="3">
    <source>
        <dbReference type="Pfam" id="PF24747"/>
    </source>
</evidence>
<keyword evidence="2" id="KW-0812">Transmembrane</keyword>
<dbReference type="Pfam" id="PF24747">
    <property type="entry name" value="Zn-ribbon_GIR1"/>
    <property type="match status" value="1"/>
</dbReference>
<feature type="transmembrane region" description="Helical" evidence="2">
    <location>
        <begin position="72"/>
        <end position="89"/>
    </location>
</feature>
<keyword evidence="2" id="KW-1133">Transmembrane helix</keyword>
<dbReference type="PANTHER" id="PTHR33177:SF74">
    <property type="entry name" value="PROTEIN GL2-INTERACTING REPRESSOR 1"/>
    <property type="match status" value="1"/>
</dbReference>
<dbReference type="EMBL" id="QZWG01000010">
    <property type="protein sequence ID" value="RZB86189.1"/>
    <property type="molecule type" value="Genomic_DNA"/>
</dbReference>
<dbReference type="InterPro" id="IPR056440">
    <property type="entry name" value="Zn-ribbon_GIR1"/>
</dbReference>
<dbReference type="PANTHER" id="PTHR33177">
    <property type="entry name" value="PUTATIVE-RELATED"/>
    <property type="match status" value="1"/>
</dbReference>